<evidence type="ECO:0000256" key="4">
    <source>
        <dbReference type="ARBA" id="ARBA00023136"/>
    </source>
</evidence>
<dbReference type="EMBL" id="NPEZ01000001">
    <property type="protein sequence ID" value="OZT78638.1"/>
    <property type="molecule type" value="Genomic_DNA"/>
</dbReference>
<dbReference type="CDD" id="cd13128">
    <property type="entry name" value="MATE_Wzx_like"/>
    <property type="match status" value="1"/>
</dbReference>
<evidence type="ECO:0000256" key="2">
    <source>
        <dbReference type="ARBA" id="ARBA00022692"/>
    </source>
</evidence>
<comment type="caution">
    <text evidence="6">The sequence shown here is derived from an EMBL/GenBank/DDBJ whole genome shotgun (WGS) entry which is preliminary data.</text>
</comment>
<dbReference type="Pfam" id="PF01943">
    <property type="entry name" value="Polysacc_synt"/>
    <property type="match status" value="1"/>
</dbReference>
<name>A0A265EBI7_9STAP</name>
<feature type="transmembrane region" description="Helical" evidence="5">
    <location>
        <begin position="349"/>
        <end position="368"/>
    </location>
</feature>
<dbReference type="GO" id="GO:0016020">
    <property type="term" value="C:membrane"/>
    <property type="evidence" value="ECO:0007669"/>
    <property type="project" value="UniProtKB-SubCell"/>
</dbReference>
<sequence>MKFQKLLTKIFNKVYQNEIVSKTIKNASWLISDKVFTMIIGVFVTAIVARYFGPENFGQFHYALSFVTLFTAISTLGLEVLTVKAIVDKKYDEGTILCTSLFMRVIGGSILTILAAIIIRIIEPANTSMHLLVFIISLTMVFKALEVIEYWIQAHQRAKISSIIRMVVYLITAGMKLLLVFIGGNLIHYSMIYFLDALIVGVALIIAYFKYRTISSKWRIDLNYAKYILSNSWYLILTGLMITFYMQIDKVMLGSMLLNTHEVGVYSAAVAVASMWYFVPMAIITSFQPVIMNYKNKDKEKYLRSVQQLYAIISWTGIVFGLLTILFSDLIIGILYGADYSEAGNILTISVWAGTFAMLGSARGVWLVSEGLQKYTVIFMGAGAAINVTINYILIPIWGGYGAAIATLVAQVVVSIITPLFFQKTRIASIMMIRGFMLKGFENK</sequence>
<evidence type="ECO:0000256" key="1">
    <source>
        <dbReference type="ARBA" id="ARBA00004141"/>
    </source>
</evidence>
<evidence type="ECO:0000256" key="5">
    <source>
        <dbReference type="SAM" id="Phobius"/>
    </source>
</evidence>
<proteinExistence type="predicted"/>
<dbReference type="InterPro" id="IPR002797">
    <property type="entry name" value="Polysacc_synth"/>
</dbReference>
<feature type="transmembrane region" description="Helical" evidence="5">
    <location>
        <begin position="192"/>
        <end position="211"/>
    </location>
</feature>
<evidence type="ECO:0000313" key="7">
    <source>
        <dbReference type="Proteomes" id="UP000216682"/>
    </source>
</evidence>
<feature type="transmembrane region" description="Helical" evidence="5">
    <location>
        <begin position="166"/>
        <end position="186"/>
    </location>
</feature>
<feature type="transmembrane region" description="Helical" evidence="5">
    <location>
        <begin position="128"/>
        <end position="145"/>
    </location>
</feature>
<dbReference type="PANTHER" id="PTHR43424:SF1">
    <property type="entry name" value="LOCUS PUTATIVE PROTEIN 1-RELATED"/>
    <property type="match status" value="1"/>
</dbReference>
<keyword evidence="3 5" id="KW-1133">Transmembrane helix</keyword>
<evidence type="ECO:0000313" key="6">
    <source>
        <dbReference type="EMBL" id="OZT78638.1"/>
    </source>
</evidence>
<reference evidence="6 7" key="1">
    <citation type="submission" date="2017-07" db="EMBL/GenBank/DDBJ databases">
        <title>Shotgun whole genome sequences of three halophilic bacterial isolates.</title>
        <authorList>
            <person name="Pozzo T."/>
            <person name="Higdon S.M."/>
            <person name="Quillaguaman J."/>
        </authorList>
    </citation>
    <scope>NUCLEOTIDE SEQUENCE [LARGE SCALE GENOMIC DNA]</scope>
    <source>
        <strain evidence="6 7">BU-1</strain>
    </source>
</reference>
<feature type="transmembrane region" description="Helical" evidence="5">
    <location>
        <begin position="59"/>
        <end position="81"/>
    </location>
</feature>
<accession>A0A265EBI7</accession>
<feature type="transmembrane region" description="Helical" evidence="5">
    <location>
        <begin position="232"/>
        <end position="248"/>
    </location>
</feature>
<feature type="transmembrane region" description="Helical" evidence="5">
    <location>
        <begin position="312"/>
        <end position="337"/>
    </location>
</feature>
<feature type="transmembrane region" description="Helical" evidence="5">
    <location>
        <begin position="101"/>
        <end position="122"/>
    </location>
</feature>
<feature type="transmembrane region" description="Helical" evidence="5">
    <location>
        <begin position="375"/>
        <end position="395"/>
    </location>
</feature>
<keyword evidence="2 5" id="KW-0812">Transmembrane</keyword>
<keyword evidence="4 5" id="KW-0472">Membrane</keyword>
<comment type="subcellular location">
    <subcellularLocation>
        <location evidence="1">Membrane</location>
        <topology evidence="1">Multi-pass membrane protein</topology>
    </subcellularLocation>
</comment>
<dbReference type="InterPro" id="IPR052556">
    <property type="entry name" value="PolySynth_Transporter"/>
</dbReference>
<dbReference type="Proteomes" id="UP000216682">
    <property type="component" value="Unassembled WGS sequence"/>
</dbReference>
<evidence type="ECO:0000256" key="3">
    <source>
        <dbReference type="ARBA" id="ARBA00022989"/>
    </source>
</evidence>
<feature type="transmembrane region" description="Helical" evidence="5">
    <location>
        <begin position="35"/>
        <end position="53"/>
    </location>
</feature>
<feature type="transmembrane region" description="Helical" evidence="5">
    <location>
        <begin position="268"/>
        <end position="291"/>
    </location>
</feature>
<organism evidence="6 7">
    <name type="scientific">Salinicoccus roseus</name>
    <dbReference type="NCBI Taxonomy" id="45670"/>
    <lineage>
        <taxon>Bacteria</taxon>
        <taxon>Bacillati</taxon>
        <taxon>Bacillota</taxon>
        <taxon>Bacilli</taxon>
        <taxon>Bacillales</taxon>
        <taxon>Staphylococcaceae</taxon>
        <taxon>Salinicoccus</taxon>
    </lineage>
</organism>
<dbReference type="RefSeq" id="WP_094906023.1">
    <property type="nucleotide sequence ID" value="NZ_NPEZ01000001.1"/>
</dbReference>
<protein>
    <submittedName>
        <fullName evidence="6">Polysaccharide biosynthesis protein</fullName>
    </submittedName>
</protein>
<gene>
    <name evidence="6" type="ORF">CFN03_04995</name>
</gene>
<feature type="transmembrane region" description="Helical" evidence="5">
    <location>
        <begin position="401"/>
        <end position="422"/>
    </location>
</feature>
<dbReference type="PANTHER" id="PTHR43424">
    <property type="entry name" value="LOCUS PUTATIVE PROTEIN 1-RELATED"/>
    <property type="match status" value="1"/>
</dbReference>
<dbReference type="AlphaFoldDB" id="A0A265EBI7"/>